<organism evidence="2 3">
    <name type="scientific">Datura stramonium</name>
    <name type="common">Jimsonweed</name>
    <name type="synonym">Common thornapple</name>
    <dbReference type="NCBI Taxonomy" id="4076"/>
    <lineage>
        <taxon>Eukaryota</taxon>
        <taxon>Viridiplantae</taxon>
        <taxon>Streptophyta</taxon>
        <taxon>Embryophyta</taxon>
        <taxon>Tracheophyta</taxon>
        <taxon>Spermatophyta</taxon>
        <taxon>Magnoliopsida</taxon>
        <taxon>eudicotyledons</taxon>
        <taxon>Gunneridae</taxon>
        <taxon>Pentapetalae</taxon>
        <taxon>asterids</taxon>
        <taxon>lamiids</taxon>
        <taxon>Solanales</taxon>
        <taxon>Solanaceae</taxon>
        <taxon>Solanoideae</taxon>
        <taxon>Datureae</taxon>
        <taxon>Datura</taxon>
    </lineage>
</organism>
<gene>
    <name evidence="2" type="ORF">HAX54_044092</name>
</gene>
<keyword evidence="3" id="KW-1185">Reference proteome</keyword>
<proteinExistence type="predicted"/>
<reference evidence="2 3" key="1">
    <citation type="journal article" date="2021" name="BMC Genomics">
        <title>Datura genome reveals duplications of psychoactive alkaloid biosynthetic genes and high mutation rate following tissue culture.</title>
        <authorList>
            <person name="Rajewski A."/>
            <person name="Carter-House D."/>
            <person name="Stajich J."/>
            <person name="Litt A."/>
        </authorList>
    </citation>
    <scope>NUCLEOTIDE SEQUENCE [LARGE SCALE GENOMIC DNA]</scope>
    <source>
        <strain evidence="2">AR-01</strain>
    </source>
</reference>
<feature type="region of interest" description="Disordered" evidence="1">
    <location>
        <begin position="31"/>
        <end position="55"/>
    </location>
</feature>
<dbReference type="Proteomes" id="UP000823775">
    <property type="component" value="Unassembled WGS sequence"/>
</dbReference>
<feature type="compositionally biased region" description="Basic and acidic residues" evidence="1">
    <location>
        <begin position="39"/>
        <end position="48"/>
    </location>
</feature>
<evidence type="ECO:0000256" key="1">
    <source>
        <dbReference type="SAM" id="MobiDB-lite"/>
    </source>
</evidence>
<comment type="caution">
    <text evidence="2">The sequence shown here is derived from an EMBL/GenBank/DDBJ whole genome shotgun (WGS) entry which is preliminary data.</text>
</comment>
<evidence type="ECO:0000313" key="3">
    <source>
        <dbReference type="Proteomes" id="UP000823775"/>
    </source>
</evidence>
<accession>A0ABS8W683</accession>
<evidence type="ECO:0000313" key="2">
    <source>
        <dbReference type="EMBL" id="MCE2056124.1"/>
    </source>
</evidence>
<sequence length="109" mass="11765">MAVIAPPISTLVSMLEIKCDSTKTNTIVQKSLGSNLHSPGKEHSKKTAELLGPPQPDSVLGETLSSSINWQDCNSMLSLSGLECNIHARSTNSRIISTVPKFLQLPKHQ</sequence>
<name>A0ABS8W683_DATST</name>
<protein>
    <submittedName>
        <fullName evidence="2">Uncharacterized protein</fullName>
    </submittedName>
</protein>
<dbReference type="EMBL" id="JACEIK010006684">
    <property type="protein sequence ID" value="MCE2056124.1"/>
    <property type="molecule type" value="Genomic_DNA"/>
</dbReference>